<keyword evidence="2 6" id="KW-0134">Cell wall</keyword>
<evidence type="ECO:0000256" key="4">
    <source>
        <dbReference type="ARBA" id="ARBA00022729"/>
    </source>
</evidence>
<gene>
    <name evidence="9" type="ORF">MKW94_013222</name>
</gene>
<keyword evidence="5" id="KW-0472">Membrane</keyword>
<dbReference type="InterPro" id="IPR007118">
    <property type="entry name" value="Expan_Lol_pI"/>
</dbReference>
<protein>
    <recommendedName>
        <fullName evidence="6">Expansin</fullName>
    </recommendedName>
</protein>
<proteinExistence type="inferred from homology"/>
<evidence type="ECO:0000259" key="8">
    <source>
        <dbReference type="PROSITE" id="PS50843"/>
    </source>
</evidence>
<evidence type="ECO:0000256" key="1">
    <source>
        <dbReference type="ARBA" id="ARBA00005392"/>
    </source>
</evidence>
<dbReference type="GO" id="GO:0016020">
    <property type="term" value="C:membrane"/>
    <property type="evidence" value="ECO:0007669"/>
    <property type="project" value="UniProtKB-SubCell"/>
</dbReference>
<evidence type="ECO:0000256" key="5">
    <source>
        <dbReference type="ARBA" id="ARBA00023136"/>
    </source>
</evidence>
<evidence type="ECO:0000256" key="6">
    <source>
        <dbReference type="RuleBase" id="RU365023"/>
    </source>
</evidence>
<dbReference type="PANTHER" id="PTHR31867">
    <property type="entry name" value="EXPANSIN-A15"/>
    <property type="match status" value="1"/>
</dbReference>
<comment type="similarity">
    <text evidence="1 6">Belongs to the expansin family. Expansin A subfamily.</text>
</comment>
<evidence type="ECO:0000313" key="10">
    <source>
        <dbReference type="Proteomes" id="UP001177140"/>
    </source>
</evidence>
<dbReference type="SMART" id="SM00837">
    <property type="entry name" value="DPBB_1"/>
    <property type="match status" value="1"/>
</dbReference>
<dbReference type="PROSITE" id="PS50843">
    <property type="entry name" value="EXPANSIN_CBD"/>
    <property type="match status" value="1"/>
</dbReference>
<comment type="subcellular location">
    <subcellularLocation>
        <location evidence="6">Secreted</location>
        <location evidence="6">Cell wall</location>
    </subcellularLocation>
    <subcellularLocation>
        <location evidence="6">Membrane</location>
        <topology evidence="6">Peripheral membrane protein</topology>
    </subcellularLocation>
</comment>
<dbReference type="PROSITE" id="PS50842">
    <property type="entry name" value="EXPANSIN_EG45"/>
    <property type="match status" value="1"/>
</dbReference>
<sequence>MSSLRSTKMQQGIALSAVLLLLFLTLPADVLASSSSHHVLTRFGSSADHDESRPTRNLIAVDPIEGVHAKHHKKKFAPGPWKHAQATFYEGSATTYGGACGYDDLNKEGYGTESAALSTALFNDGYGCGSCYEIKCVNDPQWCKPGQPSIFVTGTDFCPPNYALPSNNGGWCNPPNYHFDLSKTAFLEIAEYKAGIVPVQYRRVPCKKQGGIRFTISGNPYYNKVLIWNVAGAGDIKMVKVKGSQNLPWTNMKRDWGQYWITDAKCVGESLTFRVIASDGRSSTSWHVTPENWQFGQTFEGKNFK</sequence>
<dbReference type="InterPro" id="IPR002963">
    <property type="entry name" value="Expansin"/>
</dbReference>
<feature type="domain" description="Expansin-like EG45" evidence="7">
    <location>
        <begin position="97"/>
        <end position="211"/>
    </location>
</feature>
<reference evidence="9" key="1">
    <citation type="submission" date="2022-03" db="EMBL/GenBank/DDBJ databases">
        <title>A functionally conserved STORR gene fusion in Papaver species that diverged 16.8 million years ago.</title>
        <authorList>
            <person name="Catania T."/>
        </authorList>
    </citation>
    <scope>NUCLEOTIDE SEQUENCE</scope>
    <source>
        <strain evidence="9">S-191538</strain>
    </source>
</reference>
<accession>A0AA41S3I7</accession>
<feature type="signal peptide" evidence="6">
    <location>
        <begin position="1"/>
        <end position="32"/>
    </location>
</feature>
<evidence type="ECO:0000313" key="9">
    <source>
        <dbReference type="EMBL" id="MCL7029532.1"/>
    </source>
</evidence>
<dbReference type="PRINTS" id="PR01226">
    <property type="entry name" value="EXPANSIN"/>
</dbReference>
<dbReference type="EMBL" id="JAJJMA010091306">
    <property type="protein sequence ID" value="MCL7029532.1"/>
    <property type="molecule type" value="Genomic_DNA"/>
</dbReference>
<comment type="caution">
    <text evidence="9">The sequence shown here is derived from an EMBL/GenBank/DDBJ whole genome shotgun (WGS) entry which is preliminary data.</text>
</comment>
<evidence type="ECO:0000256" key="2">
    <source>
        <dbReference type="ARBA" id="ARBA00022512"/>
    </source>
</evidence>
<dbReference type="GO" id="GO:0009664">
    <property type="term" value="P:plant-type cell wall organization"/>
    <property type="evidence" value="ECO:0007669"/>
    <property type="project" value="InterPro"/>
</dbReference>
<evidence type="ECO:0000256" key="3">
    <source>
        <dbReference type="ARBA" id="ARBA00022525"/>
    </source>
</evidence>
<keyword evidence="4 6" id="KW-0732">Signal</keyword>
<dbReference type="AlphaFoldDB" id="A0AA41S3I7"/>
<dbReference type="Pfam" id="PF03330">
    <property type="entry name" value="DPBB_1"/>
    <property type="match status" value="1"/>
</dbReference>
<evidence type="ECO:0000259" key="7">
    <source>
        <dbReference type="PROSITE" id="PS50842"/>
    </source>
</evidence>
<name>A0AA41S3I7_PAPNU</name>
<dbReference type="Pfam" id="PF01357">
    <property type="entry name" value="Expansin_C"/>
    <property type="match status" value="1"/>
</dbReference>
<organism evidence="9 10">
    <name type="scientific">Papaver nudicaule</name>
    <name type="common">Iceland poppy</name>
    <dbReference type="NCBI Taxonomy" id="74823"/>
    <lineage>
        <taxon>Eukaryota</taxon>
        <taxon>Viridiplantae</taxon>
        <taxon>Streptophyta</taxon>
        <taxon>Embryophyta</taxon>
        <taxon>Tracheophyta</taxon>
        <taxon>Spermatophyta</taxon>
        <taxon>Magnoliopsida</taxon>
        <taxon>Ranunculales</taxon>
        <taxon>Papaveraceae</taxon>
        <taxon>Papaveroideae</taxon>
        <taxon>Papaver</taxon>
    </lineage>
</organism>
<dbReference type="InterPro" id="IPR009009">
    <property type="entry name" value="RlpA-like_DPBB"/>
</dbReference>
<dbReference type="Gene3D" id="2.60.40.760">
    <property type="entry name" value="Expansin, cellulose-binding-like domain"/>
    <property type="match status" value="1"/>
</dbReference>
<dbReference type="InterPro" id="IPR007117">
    <property type="entry name" value="Expansin_CBD"/>
</dbReference>
<feature type="chain" id="PRO_5041490139" description="Expansin" evidence="6">
    <location>
        <begin position="33"/>
        <end position="305"/>
    </location>
</feature>
<dbReference type="InterPro" id="IPR036749">
    <property type="entry name" value="Expansin_CBD_sf"/>
</dbReference>
<dbReference type="SUPFAM" id="SSF49590">
    <property type="entry name" value="PHL pollen allergen"/>
    <property type="match status" value="1"/>
</dbReference>
<keyword evidence="3 6" id="KW-0964">Secreted</keyword>
<dbReference type="InterPro" id="IPR036908">
    <property type="entry name" value="RlpA-like_sf"/>
</dbReference>
<dbReference type="SUPFAM" id="SSF50685">
    <property type="entry name" value="Barwin-like endoglucanases"/>
    <property type="match status" value="1"/>
</dbReference>
<dbReference type="InterPro" id="IPR007112">
    <property type="entry name" value="Expansin/allergen_DPBB_dom"/>
</dbReference>
<dbReference type="GO" id="GO:0005576">
    <property type="term" value="C:extracellular region"/>
    <property type="evidence" value="ECO:0007669"/>
    <property type="project" value="InterPro"/>
</dbReference>
<dbReference type="Proteomes" id="UP001177140">
    <property type="component" value="Unassembled WGS sequence"/>
</dbReference>
<comment type="function">
    <text evidence="6">Causes loosening and extension of plant cell walls by disrupting non-covalent bonding between cellulose microfibrils and matrix glucans. No enzymatic activity has been found.</text>
</comment>
<keyword evidence="10" id="KW-1185">Reference proteome</keyword>
<dbReference type="CDD" id="cd22274">
    <property type="entry name" value="DPBB_EXPA_N"/>
    <property type="match status" value="1"/>
</dbReference>
<keyword evidence="6" id="KW-0961">Cell wall biogenesis/degradation</keyword>
<dbReference type="PRINTS" id="PR01225">
    <property type="entry name" value="EXPANSNFAMLY"/>
</dbReference>
<feature type="domain" description="Expansin-like CBD" evidence="8">
    <location>
        <begin position="221"/>
        <end position="301"/>
    </location>
</feature>
<dbReference type="Gene3D" id="2.40.40.10">
    <property type="entry name" value="RlpA-like domain"/>
    <property type="match status" value="1"/>
</dbReference>